<gene>
    <name evidence="1" type="primary">Vigan.08G355500</name>
    <name evidence="1" type="ORF">VIGAN_08355500</name>
</gene>
<dbReference type="AlphaFoldDB" id="A0A0S3SUP8"/>
<evidence type="ECO:0000313" key="2">
    <source>
        <dbReference type="Proteomes" id="UP000291084"/>
    </source>
</evidence>
<keyword evidence="2" id="KW-1185">Reference proteome</keyword>
<sequence>MEQIGHQSYLTKPQVNLNRFRLTMCIISMKKKISEESVVSLFEPHLDVIKVTAMTHTDSSPKKNLATKWVEVSNAQNGHFSATCPLPKSDTNAETLEARGSTSLSAIKTIGHIGEQ</sequence>
<protein>
    <submittedName>
        <fullName evidence="1">Uncharacterized protein</fullName>
    </submittedName>
</protein>
<reference evidence="1 2" key="1">
    <citation type="journal article" date="2015" name="Sci. Rep.">
        <title>The power of single molecule real-time sequencing technology in the de novo assembly of a eukaryotic genome.</title>
        <authorList>
            <person name="Sakai H."/>
            <person name="Naito K."/>
            <person name="Ogiso-Tanaka E."/>
            <person name="Takahashi Y."/>
            <person name="Iseki K."/>
            <person name="Muto C."/>
            <person name="Satou K."/>
            <person name="Teruya K."/>
            <person name="Shiroma A."/>
            <person name="Shimoji M."/>
            <person name="Hirano T."/>
            <person name="Itoh T."/>
            <person name="Kaga A."/>
            <person name="Tomooka N."/>
        </authorList>
    </citation>
    <scope>NUCLEOTIDE SEQUENCE [LARGE SCALE GENOMIC DNA]</scope>
    <source>
        <strain evidence="2">cv. Shumari</strain>
    </source>
</reference>
<proteinExistence type="predicted"/>
<organism evidence="1 2">
    <name type="scientific">Vigna angularis var. angularis</name>
    <dbReference type="NCBI Taxonomy" id="157739"/>
    <lineage>
        <taxon>Eukaryota</taxon>
        <taxon>Viridiplantae</taxon>
        <taxon>Streptophyta</taxon>
        <taxon>Embryophyta</taxon>
        <taxon>Tracheophyta</taxon>
        <taxon>Spermatophyta</taxon>
        <taxon>Magnoliopsida</taxon>
        <taxon>eudicotyledons</taxon>
        <taxon>Gunneridae</taxon>
        <taxon>Pentapetalae</taxon>
        <taxon>rosids</taxon>
        <taxon>fabids</taxon>
        <taxon>Fabales</taxon>
        <taxon>Fabaceae</taxon>
        <taxon>Papilionoideae</taxon>
        <taxon>50 kb inversion clade</taxon>
        <taxon>NPAAA clade</taxon>
        <taxon>indigoferoid/millettioid clade</taxon>
        <taxon>Phaseoleae</taxon>
        <taxon>Vigna</taxon>
    </lineage>
</organism>
<dbReference type="EMBL" id="AP015041">
    <property type="protein sequence ID" value="BAT96590.1"/>
    <property type="molecule type" value="Genomic_DNA"/>
</dbReference>
<name>A0A0S3SUP8_PHAAN</name>
<accession>A0A0S3SUP8</accession>
<dbReference type="Proteomes" id="UP000291084">
    <property type="component" value="Chromosome 8"/>
</dbReference>
<evidence type="ECO:0000313" key="1">
    <source>
        <dbReference type="EMBL" id="BAT96590.1"/>
    </source>
</evidence>